<comment type="caution">
    <text evidence="1">The sequence shown here is derived from an EMBL/GenBank/DDBJ whole genome shotgun (WGS) entry which is preliminary data.</text>
</comment>
<protein>
    <recommendedName>
        <fullName evidence="3">HNH endonuclease</fullName>
    </recommendedName>
</protein>
<name>A0A7U8BIL8_CAMLA</name>
<sequence length="210" mass="24970">MESQTLEEKFEELYLKSALSEWDKAINELKNFDEKEAKSELKKKHKLLKDYIVFKLNELYGEFDNEKYDKLYEKMQEIENDCNLRSKYNSLKNRNNIKEPFNGIDNFISWYKKQEKECYYCKIAQSDLDKLFGNNKPINSKKRAFNGKLQIERLDPDKGYNEENCVLACCICNNAKSDMISASNFENYFSNSVKNFYKDLLENKTTNNFS</sequence>
<dbReference type="AlphaFoldDB" id="A0A7U8BIL8"/>
<accession>A0A7U8BIL8</accession>
<evidence type="ECO:0000313" key="2">
    <source>
        <dbReference type="Proteomes" id="UP000556298"/>
    </source>
</evidence>
<dbReference type="EMBL" id="AABYWZ010000003">
    <property type="protein sequence ID" value="EAJ5680967.1"/>
    <property type="molecule type" value="Genomic_DNA"/>
</dbReference>
<gene>
    <name evidence="1" type="ORF">BXA13_01385</name>
</gene>
<evidence type="ECO:0000313" key="1">
    <source>
        <dbReference type="EMBL" id="EAJ5680967.1"/>
    </source>
</evidence>
<proteinExistence type="predicted"/>
<dbReference type="Gene3D" id="3.30.40.220">
    <property type="match status" value="1"/>
</dbReference>
<evidence type="ECO:0008006" key="3">
    <source>
        <dbReference type="Google" id="ProtNLM"/>
    </source>
</evidence>
<organism evidence="1 2">
    <name type="scientific">Campylobacter lari</name>
    <dbReference type="NCBI Taxonomy" id="201"/>
    <lineage>
        <taxon>Bacteria</taxon>
        <taxon>Pseudomonadati</taxon>
        <taxon>Campylobacterota</taxon>
        <taxon>Epsilonproteobacteria</taxon>
        <taxon>Campylobacterales</taxon>
        <taxon>Campylobacteraceae</taxon>
        <taxon>Campylobacter</taxon>
    </lineage>
</organism>
<dbReference type="Proteomes" id="UP000556298">
    <property type="component" value="Unassembled WGS sequence"/>
</dbReference>
<reference evidence="1 2" key="1">
    <citation type="submission" date="2018-05" db="EMBL/GenBank/DDBJ databases">
        <authorList>
            <consortium name="PulseNet: The National Subtyping Network for Foodborne Disease Surveillance"/>
            <person name="Tarr C.L."/>
            <person name="Trees E."/>
            <person name="Katz L.S."/>
            <person name="Carleton-Romer H.A."/>
            <person name="Stroika S."/>
            <person name="Kucerova Z."/>
            <person name="Roache K.F."/>
            <person name="Sabol A.L."/>
            <person name="Besser J."/>
            <person name="Gerner-Smidt P."/>
        </authorList>
    </citation>
    <scope>NUCLEOTIDE SEQUENCE [LARGE SCALE GENOMIC DNA]</scope>
    <source>
        <strain evidence="1 2">2016D-0268</strain>
    </source>
</reference>